<reference evidence="1 2" key="1">
    <citation type="journal article" date="2019" name="Arch. Virol.">
        <title>A novel jumbo Tenacibaculum maritimum lytic phage with head-fiber-like appendages.</title>
        <authorList>
            <person name="Kawato Y."/>
            <person name="Istiqomah I."/>
            <person name="Gaafar A.Y."/>
            <person name="Hanaoka M."/>
            <person name="Ishimaru K."/>
            <person name="Yasuike M."/>
            <person name="Nishiki I."/>
            <person name="Nakamura Y."/>
            <person name="Fujiwara A."/>
            <person name="Nakai T."/>
        </authorList>
    </citation>
    <scope>NUCLEOTIDE SEQUENCE [LARGE SCALE GENOMIC DNA]</scope>
    <source>
        <strain evidence="1 2">PTm5</strain>
    </source>
</reference>
<evidence type="ECO:0000313" key="1">
    <source>
        <dbReference type="EMBL" id="BBI90954.1"/>
    </source>
</evidence>
<protein>
    <submittedName>
        <fullName evidence="1">Uncharacterized protein</fullName>
    </submittedName>
</protein>
<organism evidence="1 2">
    <name type="scientific">Tenacibaculum phage PTm5</name>
    <dbReference type="NCBI Taxonomy" id="2547426"/>
    <lineage>
        <taxon>Viruses</taxon>
        <taxon>Duplodnaviria</taxon>
        <taxon>Heunggongvirae</taxon>
        <taxon>Uroviricota</taxon>
        <taxon>Caudoviricetes</taxon>
        <taxon>Shirahamavirus</taxon>
        <taxon>Shirahamavirus PTm1</taxon>
    </lineage>
</organism>
<proteinExistence type="predicted"/>
<dbReference type="EMBL" id="AP019525">
    <property type="protein sequence ID" value="BBI90954.1"/>
    <property type="molecule type" value="Genomic_DNA"/>
</dbReference>
<dbReference type="Proteomes" id="UP000424080">
    <property type="component" value="Segment"/>
</dbReference>
<accession>A0A5S9C1K8</accession>
<sequence length="52" mass="6152">MIYKSLKLVAEGVLMPKDIGQQDSELQELINKDVERTRISTFRQSKNTERWK</sequence>
<name>A0A5S9C1K8_9CAUD</name>
<evidence type="ECO:0000313" key="2">
    <source>
        <dbReference type="Proteomes" id="UP000424080"/>
    </source>
</evidence>